<sequence>MSSYMDGPESTDSEFEDVFDAHFDRYSTRNSQLLRKVDALQIEVGRLSMENERVRGALATQENRANQLALDLQTERIRSERATADHKASINRCSARITECQRKIEEKEDEVERLLVDLYKARRNLPLKRGHQEGTHNVLLADMGEEFMLASMSRRNDLCGPPMVLRTVLEVTVRITSGRETMRSMSRLRAPNRHEYVRTDTAAETICGDVGEEPRQN</sequence>
<reference evidence="2" key="1">
    <citation type="submission" date="2023-07" db="EMBL/GenBank/DDBJ databases">
        <authorList>
            <consortium name="CYATHOMIX"/>
        </authorList>
    </citation>
    <scope>NUCLEOTIDE SEQUENCE</scope>
    <source>
        <strain evidence="2">N/A</strain>
    </source>
</reference>
<proteinExistence type="predicted"/>
<evidence type="ECO:0000313" key="3">
    <source>
        <dbReference type="Proteomes" id="UP001176961"/>
    </source>
</evidence>
<evidence type="ECO:0000256" key="1">
    <source>
        <dbReference type="SAM" id="Coils"/>
    </source>
</evidence>
<gene>
    <name evidence="2" type="ORF">CYNAS_LOCUS21299</name>
</gene>
<accession>A0AA36HEJ9</accession>
<feature type="coiled-coil region" evidence="1">
    <location>
        <begin position="90"/>
        <end position="124"/>
    </location>
</feature>
<protein>
    <submittedName>
        <fullName evidence="2">Uncharacterized protein</fullName>
    </submittedName>
</protein>
<name>A0AA36HEJ9_CYLNA</name>
<keyword evidence="1" id="KW-0175">Coiled coil</keyword>
<keyword evidence="3" id="KW-1185">Reference proteome</keyword>
<comment type="caution">
    <text evidence="2">The sequence shown here is derived from an EMBL/GenBank/DDBJ whole genome shotgun (WGS) entry which is preliminary data.</text>
</comment>
<evidence type="ECO:0000313" key="2">
    <source>
        <dbReference type="EMBL" id="CAJ0609316.1"/>
    </source>
</evidence>
<dbReference type="Proteomes" id="UP001176961">
    <property type="component" value="Unassembled WGS sequence"/>
</dbReference>
<dbReference type="EMBL" id="CATQJL010000326">
    <property type="protein sequence ID" value="CAJ0609316.1"/>
    <property type="molecule type" value="Genomic_DNA"/>
</dbReference>
<dbReference type="AlphaFoldDB" id="A0AA36HEJ9"/>
<organism evidence="2 3">
    <name type="scientific">Cylicocyclus nassatus</name>
    <name type="common">Nematode worm</name>
    <dbReference type="NCBI Taxonomy" id="53992"/>
    <lineage>
        <taxon>Eukaryota</taxon>
        <taxon>Metazoa</taxon>
        <taxon>Ecdysozoa</taxon>
        <taxon>Nematoda</taxon>
        <taxon>Chromadorea</taxon>
        <taxon>Rhabditida</taxon>
        <taxon>Rhabditina</taxon>
        <taxon>Rhabditomorpha</taxon>
        <taxon>Strongyloidea</taxon>
        <taxon>Strongylidae</taxon>
        <taxon>Cylicocyclus</taxon>
    </lineage>
</organism>